<evidence type="ECO:0000313" key="6">
    <source>
        <dbReference type="Proteomes" id="UP000276133"/>
    </source>
</evidence>
<dbReference type="Proteomes" id="UP000276133">
    <property type="component" value="Unassembled WGS sequence"/>
</dbReference>
<keyword evidence="6" id="KW-1185">Reference proteome</keyword>
<evidence type="ECO:0000256" key="3">
    <source>
        <dbReference type="ARBA" id="ARBA00022737"/>
    </source>
</evidence>
<reference evidence="5 6" key="1">
    <citation type="journal article" date="2018" name="Sci. Rep.">
        <title>Genomic signatures of local adaptation to the degree of environmental predictability in rotifers.</title>
        <authorList>
            <person name="Franch-Gras L."/>
            <person name="Hahn C."/>
            <person name="Garcia-Roger E.M."/>
            <person name="Carmona M.J."/>
            <person name="Serra M."/>
            <person name="Gomez A."/>
        </authorList>
    </citation>
    <scope>NUCLEOTIDE SEQUENCE [LARGE SCALE GENOMIC DNA]</scope>
    <source>
        <strain evidence="5">HYR1</strain>
    </source>
</reference>
<name>A0A3M7PMS7_BRAPC</name>
<evidence type="ECO:0000256" key="2">
    <source>
        <dbReference type="ARBA" id="ARBA00022729"/>
    </source>
</evidence>
<dbReference type="PANTHER" id="PTHR24373:SF370">
    <property type="entry name" value="FISH-LIPS, ISOFORM E"/>
    <property type="match status" value="1"/>
</dbReference>
<dbReference type="GO" id="GO:0031012">
    <property type="term" value="C:extracellular matrix"/>
    <property type="evidence" value="ECO:0007669"/>
    <property type="project" value="TreeGrafter"/>
</dbReference>
<keyword evidence="1" id="KW-0433">Leucine-rich repeat</keyword>
<organism evidence="5 6">
    <name type="scientific">Brachionus plicatilis</name>
    <name type="common">Marine rotifer</name>
    <name type="synonym">Brachionus muelleri</name>
    <dbReference type="NCBI Taxonomy" id="10195"/>
    <lineage>
        <taxon>Eukaryota</taxon>
        <taxon>Metazoa</taxon>
        <taxon>Spiralia</taxon>
        <taxon>Gnathifera</taxon>
        <taxon>Rotifera</taxon>
        <taxon>Eurotatoria</taxon>
        <taxon>Monogononta</taxon>
        <taxon>Pseudotrocha</taxon>
        <taxon>Ploima</taxon>
        <taxon>Brachionidae</taxon>
        <taxon>Brachionus</taxon>
    </lineage>
</organism>
<dbReference type="AlphaFoldDB" id="A0A3M7PMS7"/>
<sequence length="511" mass="59978">MAKFFFIQTIFVFLTSSAVTKCPYYIDIFNCVNINCNGKMGLTQIVPSIADLVHYEFKPDNLLCSLDLSNSGITEISARTIGNLAQILDKLAKKNPKQKSTIIKISFSNINRIKQLNIEANLAFFIYDSQVRFIESKSFENLKLELYLMNVNFTILNWINLLNEAKLKLLNIREIQVSKSVFYDLEPIGIVSDLKLYNTFMPILDEQYFLFPLIESVEQLEIVNCSVQEIRSSFFKKFKKLKYLTLSSNSLTRVEHFMFEELDELEFLDLDTNPIEYIHPKAFTWLTKLRTLSINLNFIKFSLPDYQWMYNCLELTNLNDFSLRNPKLISNFCSLYQIVNYLNRINQNLVANKFDLEAYHNFINDKRFKLFGYDQISLSLDVLFKDKHLFCSVYFVCIYAKNYSSAYLNAWSLEYFDVCPEVLSLNDNIEFICEFHLKVGQCAQSLEVKSQSDSNLIDQTHQNSILTIIKKYTSKNSMRNRFKRRRKQNWPNDSLDSGYYIVLMNKKHVQV</sequence>
<dbReference type="PANTHER" id="PTHR24373">
    <property type="entry name" value="SLIT RELATED LEUCINE-RICH REPEAT NEURONAL PROTEIN"/>
    <property type="match status" value="1"/>
</dbReference>
<evidence type="ECO:0000256" key="1">
    <source>
        <dbReference type="ARBA" id="ARBA00022614"/>
    </source>
</evidence>
<feature type="chain" id="PRO_5018188820" evidence="4">
    <location>
        <begin position="21"/>
        <end position="511"/>
    </location>
</feature>
<dbReference type="EMBL" id="REGN01009950">
    <property type="protein sequence ID" value="RNA00041.1"/>
    <property type="molecule type" value="Genomic_DNA"/>
</dbReference>
<proteinExistence type="predicted"/>
<dbReference type="InterPro" id="IPR032675">
    <property type="entry name" value="LRR_dom_sf"/>
</dbReference>
<dbReference type="InterPro" id="IPR050328">
    <property type="entry name" value="Dev_Immune_Receptor"/>
</dbReference>
<evidence type="ECO:0000313" key="5">
    <source>
        <dbReference type="EMBL" id="RNA00041.1"/>
    </source>
</evidence>
<evidence type="ECO:0000256" key="4">
    <source>
        <dbReference type="SAM" id="SignalP"/>
    </source>
</evidence>
<dbReference type="InterPro" id="IPR003591">
    <property type="entry name" value="Leu-rich_rpt_typical-subtyp"/>
</dbReference>
<dbReference type="Pfam" id="PF13855">
    <property type="entry name" value="LRR_8"/>
    <property type="match status" value="1"/>
</dbReference>
<keyword evidence="3" id="KW-0677">Repeat</keyword>
<dbReference type="Gene3D" id="3.80.10.10">
    <property type="entry name" value="Ribonuclease Inhibitor"/>
    <property type="match status" value="1"/>
</dbReference>
<dbReference type="OrthoDB" id="10550469at2759"/>
<dbReference type="SUPFAM" id="SSF52058">
    <property type="entry name" value="L domain-like"/>
    <property type="match status" value="1"/>
</dbReference>
<gene>
    <name evidence="5" type="ORF">BpHYR1_025386</name>
</gene>
<protein>
    <submittedName>
        <fullName evidence="5">Leucine-rich repeat-containing 70</fullName>
    </submittedName>
</protein>
<feature type="signal peptide" evidence="4">
    <location>
        <begin position="1"/>
        <end position="20"/>
    </location>
</feature>
<accession>A0A3M7PMS7</accession>
<comment type="caution">
    <text evidence="5">The sequence shown here is derived from an EMBL/GenBank/DDBJ whole genome shotgun (WGS) entry which is preliminary data.</text>
</comment>
<dbReference type="InterPro" id="IPR001611">
    <property type="entry name" value="Leu-rich_rpt"/>
</dbReference>
<keyword evidence="2 4" id="KW-0732">Signal</keyword>
<dbReference type="SMART" id="SM00369">
    <property type="entry name" value="LRR_TYP"/>
    <property type="match status" value="2"/>
</dbReference>
<dbReference type="GO" id="GO:0005615">
    <property type="term" value="C:extracellular space"/>
    <property type="evidence" value="ECO:0007669"/>
    <property type="project" value="TreeGrafter"/>
</dbReference>